<dbReference type="Pfam" id="PF00271">
    <property type="entry name" value="Helicase_C"/>
    <property type="match status" value="1"/>
</dbReference>
<evidence type="ECO:0000259" key="15">
    <source>
        <dbReference type="PROSITE" id="PS51194"/>
    </source>
</evidence>
<evidence type="ECO:0000256" key="4">
    <source>
        <dbReference type="ARBA" id="ARBA00022763"/>
    </source>
</evidence>
<organism evidence="16 17">
    <name type="scientific">Alicyclobacillus mengziensis</name>
    <dbReference type="NCBI Taxonomy" id="2931921"/>
    <lineage>
        <taxon>Bacteria</taxon>
        <taxon>Bacillati</taxon>
        <taxon>Bacillota</taxon>
        <taxon>Bacilli</taxon>
        <taxon>Bacillales</taxon>
        <taxon>Alicyclobacillaceae</taxon>
        <taxon>Alicyclobacillus</taxon>
    </lineage>
</organism>
<comment type="similarity">
    <text evidence="10 13">In the N-terminal section; belongs to the UvrB family.</text>
</comment>
<sequence>MSDGELRRAMTSLRSGGHSGLVTGLSGSARHLYYAATHRMRKSQNPGGITLVVTHSASEAQQVAEDLQEFLPDEKIFVYPERELAIADVMAYSRDVTSERLQVLEYLSRPHEGGIVVATINSVVQPVMKRQMFKGLIRAYALGDAVSLDKEIEWMVKAGYERVDLVENWGQFSVRGGILDVYPLTSSHPIRIELFDTEVDSIRAFDAATQRSLDKRKTAQIGPAFDFLIPAARMEAVAEKLSEHLENRVRTVTDLEVRDKLQSVIGSDIRRFASGMPFFGQLRYTELLKDQVDTLMDYIPVNGLLILGEPTRLLERQRGIEKEVREWISTALLRGELIAGALSEPAFQILWDHKGYAAVEFTVFARAAGASRYAFVINVTAKSMQQFHGQMNVLKTEMQRWAHSQTRVVLLAATDERQDRLERVLADYRMESTRGAVPEQGGIPVLRVGTLSSGFELPMARLAVILDTEIFSSQKKGRRVRAEMSDAERIRSYQELNVGDYVVHVNHGIGKYLGIRTLEVDGRHKDYLHLQYAGADSLYVPVEQIDQVQRYIGSDDKEPKVYHLGGNEWNRVKQKVSKSVRDIAEDLVKLYAARQATPGFAYSEDTPWQKDFEAMFPYEETPDQVRAIDEIKKDMEQSRPMDRLLCGDVGYGKTEVALRGAFKAVMDGKQVAVLVPTTILAHQHYETFKERFAGFPVTVEVLSRFKSRKESTSIVKGLKDGSIDVVIGTHRLLNKSIQFKDLGLLIVDEEQRFGVTHKERVKQMRTNVDCLTLTATPIPRTLHMSLLGVRDLSVIETPPENRFPVQTYVVEYNEGLIREALERELNRGGQVYYLYNQVQSIRSMADRLAKLVPDARIAVAHGQMPEEELERVMLDFLEGEIDVLVTTTIIETGLDIPNVNTLLVHDADRLGLAQLYQLRGRVGRSNRIAYAYFTYQRDKVLTEVAEKRLQAIKEFTELGSGFKIAMRDLAIRGAGNLLGAEQHGFIHSVGFDLYNDMLADAVKEIRGEQEKAAPEPSIDLALEAYLPDDFISNPAQKIAMYKKLKFVRSPEAAADVEEEIEDRYGEMPEPVLNLLDVTRMKSYAMRYGIETIANHGAETVIRVRASETSNLNHGVLFGIVLQHKGEYRKRTDGTVQISFRTKALSDRDLCRMLVRFLEAFADALNTKQGVEQLAK</sequence>
<dbReference type="PROSITE" id="PS51192">
    <property type="entry name" value="HELICASE_ATP_BIND_1"/>
    <property type="match status" value="1"/>
</dbReference>
<keyword evidence="2 13" id="KW-0963">Cytoplasm</keyword>
<dbReference type="InterPro" id="IPR014001">
    <property type="entry name" value="Helicase_ATP-bd"/>
</dbReference>
<dbReference type="InterPro" id="IPR036101">
    <property type="entry name" value="CarD-like/TRCF_RID_sf"/>
</dbReference>
<dbReference type="InterPro" id="IPR037235">
    <property type="entry name" value="TRCF-like_C_D7"/>
</dbReference>
<feature type="domain" description="Helicase C-terminal" evidence="15">
    <location>
        <begin position="816"/>
        <end position="970"/>
    </location>
</feature>
<evidence type="ECO:0000256" key="3">
    <source>
        <dbReference type="ARBA" id="ARBA00022741"/>
    </source>
</evidence>
<evidence type="ECO:0000256" key="1">
    <source>
        <dbReference type="ARBA" id="ARBA00004496"/>
    </source>
</evidence>
<evidence type="ECO:0000256" key="10">
    <source>
        <dbReference type="ARBA" id="ARBA00061104"/>
    </source>
</evidence>
<comment type="similarity">
    <text evidence="11 13">In the C-terminal section; belongs to the helicase family. RecG subfamily.</text>
</comment>
<keyword evidence="7 13" id="KW-0067">ATP-binding</keyword>
<accession>A0A9X7W4H4</accession>
<dbReference type="EC" id="3.6.4.-" evidence="13"/>
<evidence type="ECO:0000256" key="11">
    <source>
        <dbReference type="ARBA" id="ARBA00061399"/>
    </source>
</evidence>
<dbReference type="GO" id="GO:0003678">
    <property type="term" value="F:DNA helicase activity"/>
    <property type="evidence" value="ECO:0007669"/>
    <property type="project" value="TreeGrafter"/>
</dbReference>
<dbReference type="SMART" id="SM01058">
    <property type="entry name" value="CarD_TRCF"/>
    <property type="match status" value="1"/>
</dbReference>
<name>A0A9X7W4H4_9BACL</name>
<dbReference type="AlphaFoldDB" id="A0A9X7W4H4"/>
<dbReference type="GO" id="GO:0005524">
    <property type="term" value="F:ATP binding"/>
    <property type="evidence" value="ECO:0007669"/>
    <property type="project" value="UniProtKB-UniRule"/>
</dbReference>
<dbReference type="GO" id="GO:0000716">
    <property type="term" value="P:transcription-coupled nucleotide-excision repair, DNA damage recognition"/>
    <property type="evidence" value="ECO:0007669"/>
    <property type="project" value="UniProtKB-UniRule"/>
</dbReference>
<keyword evidence="4 13" id="KW-0227">DNA damage</keyword>
<dbReference type="InterPro" id="IPR041471">
    <property type="entry name" value="UvrB_inter"/>
</dbReference>
<dbReference type="InterPro" id="IPR027417">
    <property type="entry name" value="P-loop_NTPase"/>
</dbReference>
<dbReference type="GO" id="GO:0003684">
    <property type="term" value="F:damaged DNA binding"/>
    <property type="evidence" value="ECO:0007669"/>
    <property type="project" value="InterPro"/>
</dbReference>
<dbReference type="CDD" id="cd18810">
    <property type="entry name" value="SF2_C_TRCF"/>
    <property type="match status" value="1"/>
</dbReference>
<keyword evidence="9 13" id="KW-0234">DNA repair</keyword>
<proteinExistence type="inferred from homology"/>
<evidence type="ECO:0000256" key="12">
    <source>
        <dbReference type="ARBA" id="ARBA00070128"/>
    </source>
</evidence>
<dbReference type="InterPro" id="IPR004576">
    <property type="entry name" value="Mfd"/>
</dbReference>
<dbReference type="Pfam" id="PF17757">
    <property type="entry name" value="UvrB_inter"/>
    <property type="match status" value="1"/>
</dbReference>
<comment type="subcellular location">
    <subcellularLocation>
        <location evidence="1 13">Cytoplasm</location>
    </subcellularLocation>
</comment>
<evidence type="ECO:0000256" key="7">
    <source>
        <dbReference type="ARBA" id="ARBA00022840"/>
    </source>
</evidence>
<gene>
    <name evidence="13 16" type="primary">mfd</name>
    <name evidence="16" type="ORF">JZ786_02545</name>
</gene>
<dbReference type="FunFam" id="3.40.50.300:FF:000546">
    <property type="entry name" value="Transcription-repair-coupling factor"/>
    <property type="match status" value="1"/>
</dbReference>
<evidence type="ECO:0000313" key="17">
    <source>
        <dbReference type="Proteomes" id="UP000663505"/>
    </source>
</evidence>
<comment type="function">
    <text evidence="13">Couples transcription and DNA repair by recognizing RNA polymerase (RNAP) stalled at DNA lesions. Mediates ATP-dependent release of RNAP and its truncated transcript from the DNA, and recruitment of nucleotide excision repair machinery to the damaged site.</text>
</comment>
<keyword evidence="8 13" id="KW-0238">DNA-binding</keyword>
<dbReference type="InterPro" id="IPR003711">
    <property type="entry name" value="CarD-like/TRCF_RID"/>
</dbReference>
<dbReference type="PANTHER" id="PTHR47964:SF1">
    <property type="entry name" value="ATP-DEPENDENT DNA HELICASE HOMOLOG RECG, CHLOROPLASTIC"/>
    <property type="match status" value="1"/>
</dbReference>
<keyword evidence="5 13" id="KW-0378">Hydrolase</keyword>
<dbReference type="NCBIfam" id="TIGR00580">
    <property type="entry name" value="mfd"/>
    <property type="match status" value="1"/>
</dbReference>
<dbReference type="InterPro" id="IPR047112">
    <property type="entry name" value="RecG/Mfd"/>
</dbReference>
<dbReference type="InterPro" id="IPR005118">
    <property type="entry name" value="TRCF_C"/>
</dbReference>
<keyword evidence="3 13" id="KW-0547">Nucleotide-binding</keyword>
<dbReference type="SMART" id="SM00490">
    <property type="entry name" value="HELICc"/>
    <property type="match status" value="1"/>
</dbReference>
<keyword evidence="17" id="KW-1185">Reference proteome</keyword>
<dbReference type="InterPro" id="IPR011545">
    <property type="entry name" value="DEAD/DEAH_box_helicase_dom"/>
</dbReference>
<dbReference type="Pfam" id="PF03461">
    <property type="entry name" value="TRCF"/>
    <property type="match status" value="1"/>
</dbReference>
<keyword evidence="6" id="KW-0347">Helicase</keyword>
<reference evidence="16 17" key="1">
    <citation type="submission" date="2021-02" db="EMBL/GenBank/DDBJ databases">
        <title>Alicyclobacillus curvatus sp. nov. and Alicyclobacillus mengziensis sp. nov., two acidophilic bacteria isolated from acid mine drainage.</title>
        <authorList>
            <person name="Huang Y."/>
        </authorList>
    </citation>
    <scope>NUCLEOTIDE SEQUENCE [LARGE SCALE GENOMIC DNA]</scope>
    <source>
        <strain evidence="16 17">S30H14</strain>
    </source>
</reference>
<evidence type="ECO:0000256" key="5">
    <source>
        <dbReference type="ARBA" id="ARBA00022801"/>
    </source>
</evidence>
<dbReference type="Gene3D" id="3.40.50.300">
    <property type="entry name" value="P-loop containing nucleotide triphosphate hydrolases"/>
    <property type="match status" value="2"/>
</dbReference>
<dbReference type="SUPFAM" id="SSF143517">
    <property type="entry name" value="TRCF domain-like"/>
    <property type="match status" value="1"/>
</dbReference>
<dbReference type="HAMAP" id="MF_00969">
    <property type="entry name" value="TRCF"/>
    <property type="match status" value="1"/>
</dbReference>
<dbReference type="Gene3D" id="3.90.1150.50">
    <property type="entry name" value="Transcription-repair-coupling factor, D7 domain"/>
    <property type="match status" value="1"/>
</dbReference>
<dbReference type="GO" id="GO:0006355">
    <property type="term" value="P:regulation of DNA-templated transcription"/>
    <property type="evidence" value="ECO:0007669"/>
    <property type="project" value="UniProtKB-UniRule"/>
</dbReference>
<dbReference type="SMART" id="SM00982">
    <property type="entry name" value="TRCF"/>
    <property type="match status" value="1"/>
</dbReference>
<dbReference type="KEGG" id="afx:JZ786_02545"/>
<dbReference type="Pfam" id="PF00270">
    <property type="entry name" value="DEAD"/>
    <property type="match status" value="1"/>
</dbReference>
<dbReference type="PROSITE" id="PS51194">
    <property type="entry name" value="HELICASE_CTER"/>
    <property type="match status" value="1"/>
</dbReference>
<evidence type="ECO:0000256" key="13">
    <source>
        <dbReference type="HAMAP-Rule" id="MF_00969"/>
    </source>
</evidence>
<evidence type="ECO:0000313" key="16">
    <source>
        <dbReference type="EMBL" id="QSO49643.1"/>
    </source>
</evidence>
<dbReference type="GO" id="GO:0016787">
    <property type="term" value="F:hydrolase activity"/>
    <property type="evidence" value="ECO:0007669"/>
    <property type="project" value="UniProtKB-KW"/>
</dbReference>
<dbReference type="SUPFAM" id="SSF52540">
    <property type="entry name" value="P-loop containing nucleoside triphosphate hydrolases"/>
    <property type="match status" value="4"/>
</dbReference>
<dbReference type="Gene3D" id="2.40.10.170">
    <property type="match status" value="1"/>
</dbReference>
<protein>
    <recommendedName>
        <fullName evidence="12 13">Transcription-repair-coupling factor</fullName>
        <shortName evidence="13">TRCF</shortName>
        <ecNumber evidence="13">3.6.4.-</ecNumber>
    </recommendedName>
</protein>
<evidence type="ECO:0000256" key="2">
    <source>
        <dbReference type="ARBA" id="ARBA00022490"/>
    </source>
</evidence>
<dbReference type="Gene3D" id="3.30.2060.10">
    <property type="entry name" value="Penicillin-binding protein 1b domain"/>
    <property type="match status" value="1"/>
</dbReference>
<dbReference type="InterPro" id="IPR001650">
    <property type="entry name" value="Helicase_C-like"/>
</dbReference>
<dbReference type="Pfam" id="PF02559">
    <property type="entry name" value="CarD_TRCF_RID"/>
    <property type="match status" value="1"/>
</dbReference>
<evidence type="ECO:0000256" key="8">
    <source>
        <dbReference type="ARBA" id="ARBA00023125"/>
    </source>
</evidence>
<dbReference type="SUPFAM" id="SSF141259">
    <property type="entry name" value="CarD-like"/>
    <property type="match status" value="1"/>
</dbReference>
<dbReference type="EMBL" id="CP071182">
    <property type="protein sequence ID" value="QSO49643.1"/>
    <property type="molecule type" value="Genomic_DNA"/>
</dbReference>
<dbReference type="GO" id="GO:0005737">
    <property type="term" value="C:cytoplasm"/>
    <property type="evidence" value="ECO:0007669"/>
    <property type="project" value="UniProtKB-SubCell"/>
</dbReference>
<evidence type="ECO:0000256" key="6">
    <source>
        <dbReference type="ARBA" id="ARBA00022806"/>
    </source>
</evidence>
<dbReference type="SMART" id="SM00487">
    <property type="entry name" value="DEXDc"/>
    <property type="match status" value="1"/>
</dbReference>
<evidence type="ECO:0000256" key="9">
    <source>
        <dbReference type="ARBA" id="ARBA00023204"/>
    </source>
</evidence>
<evidence type="ECO:0000259" key="14">
    <source>
        <dbReference type="PROSITE" id="PS51192"/>
    </source>
</evidence>
<dbReference type="CDD" id="cd17991">
    <property type="entry name" value="DEXHc_TRCF"/>
    <property type="match status" value="1"/>
</dbReference>
<dbReference type="Proteomes" id="UP000663505">
    <property type="component" value="Chromosome"/>
</dbReference>
<dbReference type="Gene3D" id="3.40.50.11180">
    <property type="match status" value="1"/>
</dbReference>
<dbReference type="PANTHER" id="PTHR47964">
    <property type="entry name" value="ATP-DEPENDENT DNA HELICASE HOMOLOG RECG, CHLOROPLASTIC"/>
    <property type="match status" value="1"/>
</dbReference>
<feature type="domain" description="Helicase ATP-binding" evidence="14">
    <location>
        <begin position="634"/>
        <end position="795"/>
    </location>
</feature>